<evidence type="ECO:0000313" key="8">
    <source>
        <dbReference type="Proteomes" id="UP000261660"/>
    </source>
</evidence>
<dbReference type="GO" id="GO:0005096">
    <property type="term" value="F:GTPase activator activity"/>
    <property type="evidence" value="ECO:0007669"/>
    <property type="project" value="UniProtKB-KW"/>
</dbReference>
<dbReference type="Pfam" id="PF00169">
    <property type="entry name" value="PH"/>
    <property type="match status" value="1"/>
</dbReference>
<dbReference type="GO" id="GO:0005829">
    <property type="term" value="C:cytosol"/>
    <property type="evidence" value="ECO:0007669"/>
    <property type="project" value="UniProtKB-ARBA"/>
</dbReference>
<feature type="compositionally biased region" description="Polar residues" evidence="4">
    <location>
        <begin position="732"/>
        <end position="756"/>
    </location>
</feature>
<dbReference type="STRING" id="56723.ENSLBEP00000032067"/>
<dbReference type="GO" id="GO:0031410">
    <property type="term" value="C:cytoplasmic vesicle"/>
    <property type="evidence" value="ECO:0007669"/>
    <property type="project" value="UniProtKB-ARBA"/>
</dbReference>
<feature type="compositionally biased region" description="Pro residues" evidence="4">
    <location>
        <begin position="228"/>
        <end position="459"/>
    </location>
</feature>
<dbReference type="PROSITE" id="PS50003">
    <property type="entry name" value="PH_DOMAIN"/>
    <property type="match status" value="1"/>
</dbReference>
<evidence type="ECO:0000256" key="3">
    <source>
        <dbReference type="SAM" id="Coils"/>
    </source>
</evidence>
<keyword evidence="8" id="KW-1185">Reference proteome</keyword>
<dbReference type="Proteomes" id="UP000261660">
    <property type="component" value="Unplaced"/>
</dbReference>
<dbReference type="InterPro" id="IPR050302">
    <property type="entry name" value="Rab_GAP_TBC_domain"/>
</dbReference>
<dbReference type="FunFam" id="2.30.29.30:FF:000248">
    <property type="entry name" value="TBC1 domain family member 2A isoform X1"/>
    <property type="match status" value="1"/>
</dbReference>
<feature type="compositionally biased region" description="Polar residues" evidence="4">
    <location>
        <begin position="35"/>
        <end position="59"/>
    </location>
</feature>
<sequence>MEGSAGNPRAASSHKLPAWGSELAETSEENRKTGQTDSSVRQSPEENQGSAQNPDQLTFSKDFIKQDPDQRGPESTAKQDQPNEDLFCTDQEKPGPPSCPKRELKPEESQQNQIQRPDEDTTRPSKRDKPPSSKHLPIFTSTLRHELNTEHPPPHLNAELTPPHLSTEKTPPPHLSTEKTPPPPSTEKTPPPQLNTELTPPPHHLKPEKTPPQLNAELTPPHLSTEKTPPPPYLDTEQTPPPPSTEQTPPPPSTELTPPPPSTEHPPPPTPPPPPSPEHPPPPSPEQTPPPHLNTEQTPPPHLNTEQTPPPPSTEQTPPPPSTEHPPPHLNTEQTPPPPSTEQTPPPHLNTEQTPPPPSPEQTPPPHLNTEQTPPPPSTEQTLPPPSTEHPPPHLNTEQTPPPPPSTEQTPPPHLNTEQTPPPPSTEQTPPPPSTEHPPPHLNTEQTPPPHLNTEPTPPHLSTEQTPPPTHLNSEQIPPQPLLNTDKRPLPPPPPHQSTEQAPPSPADQQSPLPSLSTVNATNVSTLAPPAPPLTIEVFCEQVQPGTPASSSGEPKLCGFLEKQGGPLRAWKQRWFTYEEKKNQLFYFCTRQDVMPLGQVDLSSATFTYPLNAERGTFHIRTPERTFILKAVTQDLMLYWLQQLQVKRWQHRQMSICPDPTNNNKIEDDFLPVLKSPVGLVGEDAVNASSQQTPFTRMSIKHPLIRIHNSFHSLRKRSSQDGSQSMFHVETPSYTHLSSSNTTTKTVPAASRTPSEPQTPPPALSLAEPTGQVSPVMHRAESRSRRRNTRSSSSMMVLLKDTVMSDRMSRFLQEKQMLMEEVKAQKELVWILHKALEASQLEKRTCAEFLAATGEQERLELLRHRERQVAELRAQLEKAREEAELAQRSEAQSKAQVVELQEHIRLLEEKNTAGKEVIIKLSDKLTDCMLDPPPSCEEDLDFQTLKQQIENLKDDLEAYQTQNRFLNSEIQQLTRLWRTSSEQEKTLMVKCALLEAGNCQVESRYLNVLRQLQEVKSLDPVQREAVQKMIEEALKGEVMSVREPSLARDHDEYGFKIIPDYEVEDMKLLAKIQALEIRSNNLMHQEGVERPLLARWAQFLAGRLDNDLFPSPELKGLLRAGIPQVYRQQVWRWLVQARTRNIREHHPQRYQQLCEKSRMSPHPACRQIQLDLHRTLTTNNHFSSPSSPALQQLRHILLAFSWQNPAIGYCQGLNRLAAIALLVLQSEEDAFWCLVAVVETIMPQDYYTKNLVASQADQRVLKDLLLEKLPRLAAHFEDYSIDVSLMTFNWFLVVFVESLPSDILLPLWDAFLYEGTKVIFRYALAIFKYKEDDILKICDSVEIYQYLRFFTKTISDSRKLINIAFSVMNPFPGRLLRNKRAFHLERLQGELQELEEQQRQFVTESAVHKELDAAASEDEEL</sequence>
<dbReference type="PROSITE" id="PS50086">
    <property type="entry name" value="TBC_RABGAP"/>
    <property type="match status" value="1"/>
</dbReference>
<reference evidence="7" key="2">
    <citation type="submission" date="2025-09" db="UniProtKB">
        <authorList>
            <consortium name="Ensembl"/>
        </authorList>
    </citation>
    <scope>IDENTIFICATION</scope>
</reference>
<dbReference type="PANTHER" id="PTHR47219:SF20">
    <property type="entry name" value="TBC1 DOMAIN FAMILY MEMBER 2B"/>
    <property type="match status" value="1"/>
</dbReference>
<dbReference type="CDD" id="cd01265">
    <property type="entry name" value="PH_TBC1D2A"/>
    <property type="match status" value="1"/>
</dbReference>
<dbReference type="InterPro" id="IPR001849">
    <property type="entry name" value="PH_domain"/>
</dbReference>
<dbReference type="SUPFAM" id="SSF47923">
    <property type="entry name" value="Ypt/Rab-GAP domain of gyp1p"/>
    <property type="match status" value="2"/>
</dbReference>
<evidence type="ECO:0000256" key="2">
    <source>
        <dbReference type="ARBA" id="ARBA00023054"/>
    </source>
</evidence>
<accession>A0A3Q3GFJ8</accession>
<evidence type="ECO:0000259" key="6">
    <source>
        <dbReference type="PROSITE" id="PS50086"/>
    </source>
</evidence>
<feature type="compositionally biased region" description="Basic and acidic residues" evidence="4">
    <location>
        <begin position="116"/>
        <end position="131"/>
    </location>
</feature>
<dbReference type="SUPFAM" id="SSF50729">
    <property type="entry name" value="PH domain-like"/>
    <property type="match status" value="1"/>
</dbReference>
<evidence type="ECO:0000259" key="5">
    <source>
        <dbReference type="PROSITE" id="PS50003"/>
    </source>
</evidence>
<feature type="coiled-coil region" evidence="3">
    <location>
        <begin position="862"/>
        <end position="910"/>
    </location>
</feature>
<dbReference type="SMART" id="SM00164">
    <property type="entry name" value="TBC"/>
    <property type="match status" value="1"/>
</dbReference>
<name>A0A3Q3GFJ8_9LABR</name>
<dbReference type="Ensembl" id="ENSLBET00000033509.1">
    <property type="protein sequence ID" value="ENSLBEP00000032067.1"/>
    <property type="gene ID" value="ENSLBEG00000024177.1"/>
</dbReference>
<feature type="region of interest" description="Disordered" evidence="4">
    <location>
        <begin position="732"/>
        <end position="794"/>
    </location>
</feature>
<feature type="region of interest" description="Disordered" evidence="4">
    <location>
        <begin position="1"/>
        <end position="517"/>
    </location>
</feature>
<evidence type="ECO:0000256" key="1">
    <source>
        <dbReference type="ARBA" id="ARBA00022468"/>
    </source>
</evidence>
<dbReference type="Gene3D" id="1.10.8.270">
    <property type="entry name" value="putative rabgap domain of human tbc1 domain family member 14 like domains"/>
    <property type="match status" value="1"/>
</dbReference>
<dbReference type="FunCoup" id="A0A3Q3GFJ8">
    <property type="interactions" value="242"/>
</dbReference>
<feature type="compositionally biased region" description="Basic and acidic residues" evidence="4">
    <location>
        <begin position="62"/>
        <end position="72"/>
    </location>
</feature>
<keyword evidence="2 3" id="KW-0175">Coiled coil</keyword>
<feature type="compositionally biased region" description="Pro residues" evidence="4">
    <location>
        <begin position="170"/>
        <end position="193"/>
    </location>
</feature>
<dbReference type="GeneTree" id="ENSGT00940000159937"/>
<dbReference type="InParanoid" id="A0A3Q3GFJ8"/>
<dbReference type="FunFam" id="1.10.8.270:FF:000014">
    <property type="entry name" value="Putative TBC1 domain family member 2B"/>
    <property type="match status" value="1"/>
</dbReference>
<dbReference type="FunFam" id="1.10.472.80:FF:000018">
    <property type="entry name" value="TBC1 domain family member 2B"/>
    <property type="match status" value="1"/>
</dbReference>
<proteinExistence type="predicted"/>
<dbReference type="PANTHER" id="PTHR47219">
    <property type="entry name" value="RAB GTPASE-ACTIVATING PROTEIN 1-LIKE"/>
    <property type="match status" value="1"/>
</dbReference>
<dbReference type="GO" id="GO:0031267">
    <property type="term" value="F:small GTPase binding"/>
    <property type="evidence" value="ECO:0007669"/>
    <property type="project" value="TreeGrafter"/>
</dbReference>
<feature type="domain" description="Rab-GAP TBC" evidence="6">
    <location>
        <begin position="1121"/>
        <end position="1315"/>
    </location>
</feature>
<feature type="compositionally biased region" description="Basic and acidic residues" evidence="4">
    <location>
        <begin position="143"/>
        <end position="153"/>
    </location>
</feature>
<evidence type="ECO:0000256" key="4">
    <source>
        <dbReference type="SAM" id="MobiDB-lite"/>
    </source>
</evidence>
<feature type="coiled-coil region" evidence="3">
    <location>
        <begin position="1377"/>
        <end position="1404"/>
    </location>
</feature>
<reference evidence="7" key="1">
    <citation type="submission" date="2025-08" db="UniProtKB">
        <authorList>
            <consortium name="Ensembl"/>
        </authorList>
    </citation>
    <scope>IDENTIFICATION</scope>
</reference>
<organism evidence="7 8">
    <name type="scientific">Labrus bergylta</name>
    <name type="common">ballan wrasse</name>
    <dbReference type="NCBI Taxonomy" id="56723"/>
    <lineage>
        <taxon>Eukaryota</taxon>
        <taxon>Metazoa</taxon>
        <taxon>Chordata</taxon>
        <taxon>Craniata</taxon>
        <taxon>Vertebrata</taxon>
        <taxon>Euteleostomi</taxon>
        <taxon>Actinopterygii</taxon>
        <taxon>Neopterygii</taxon>
        <taxon>Teleostei</taxon>
        <taxon>Neoteleostei</taxon>
        <taxon>Acanthomorphata</taxon>
        <taxon>Eupercaria</taxon>
        <taxon>Labriformes</taxon>
        <taxon>Labridae</taxon>
        <taxon>Labrus</taxon>
    </lineage>
</organism>
<protein>
    <submittedName>
        <fullName evidence="7">TBC1 domain family, member 2</fullName>
    </submittedName>
</protein>
<dbReference type="Pfam" id="PF00566">
    <property type="entry name" value="RabGAP-TBC"/>
    <property type="match status" value="1"/>
</dbReference>
<keyword evidence="1" id="KW-0343">GTPase activation</keyword>
<dbReference type="SMART" id="SM00233">
    <property type="entry name" value="PH"/>
    <property type="match status" value="1"/>
</dbReference>
<dbReference type="InterPro" id="IPR035969">
    <property type="entry name" value="Rab-GAP_TBC_sf"/>
</dbReference>
<evidence type="ECO:0000313" key="7">
    <source>
        <dbReference type="Ensembl" id="ENSLBEP00000032067.1"/>
    </source>
</evidence>
<dbReference type="InterPro" id="IPR011993">
    <property type="entry name" value="PH-like_dom_sf"/>
</dbReference>
<dbReference type="Gene3D" id="2.30.29.30">
    <property type="entry name" value="Pleckstrin-homology domain (PH domain)/Phosphotyrosine-binding domain (PTB)"/>
    <property type="match status" value="1"/>
</dbReference>
<feature type="compositionally biased region" description="Low complexity" evidence="4">
    <location>
        <begin position="507"/>
        <end position="517"/>
    </location>
</feature>
<dbReference type="InterPro" id="IPR000195">
    <property type="entry name" value="Rab-GAP-TBC_dom"/>
</dbReference>
<feature type="domain" description="PH" evidence="5">
    <location>
        <begin position="554"/>
        <end position="649"/>
    </location>
</feature>
<dbReference type="Gene3D" id="1.10.472.80">
    <property type="entry name" value="Ypt/Rab-GAP domain of gyp1p, domain 3"/>
    <property type="match status" value="1"/>
</dbReference>
<feature type="coiled-coil region" evidence="3">
    <location>
        <begin position="942"/>
        <end position="976"/>
    </location>
</feature>